<dbReference type="OrthoDB" id="1738684at2759"/>
<keyword evidence="3" id="KW-1185">Reference proteome</keyword>
<evidence type="ECO:0000259" key="1">
    <source>
        <dbReference type="Pfam" id="PF07727"/>
    </source>
</evidence>
<organism evidence="2 3">
    <name type="scientific">Mucuna pruriens</name>
    <name type="common">Velvet bean</name>
    <name type="synonym">Dolichos pruriens</name>
    <dbReference type="NCBI Taxonomy" id="157652"/>
    <lineage>
        <taxon>Eukaryota</taxon>
        <taxon>Viridiplantae</taxon>
        <taxon>Streptophyta</taxon>
        <taxon>Embryophyta</taxon>
        <taxon>Tracheophyta</taxon>
        <taxon>Spermatophyta</taxon>
        <taxon>Magnoliopsida</taxon>
        <taxon>eudicotyledons</taxon>
        <taxon>Gunneridae</taxon>
        <taxon>Pentapetalae</taxon>
        <taxon>rosids</taxon>
        <taxon>fabids</taxon>
        <taxon>Fabales</taxon>
        <taxon>Fabaceae</taxon>
        <taxon>Papilionoideae</taxon>
        <taxon>50 kb inversion clade</taxon>
        <taxon>NPAAA clade</taxon>
        <taxon>indigoferoid/millettioid clade</taxon>
        <taxon>Phaseoleae</taxon>
        <taxon>Mucuna</taxon>
    </lineage>
</organism>
<dbReference type="EMBL" id="QJKJ01006077">
    <property type="protein sequence ID" value="RDX87998.1"/>
    <property type="molecule type" value="Genomic_DNA"/>
</dbReference>
<dbReference type="Pfam" id="PF07727">
    <property type="entry name" value="RVT_2"/>
    <property type="match status" value="1"/>
</dbReference>
<evidence type="ECO:0000313" key="2">
    <source>
        <dbReference type="EMBL" id="RDX87998.1"/>
    </source>
</evidence>
<dbReference type="AlphaFoldDB" id="A0A371GBR0"/>
<dbReference type="Proteomes" id="UP000257109">
    <property type="component" value="Unassembled WGS sequence"/>
</dbReference>
<protein>
    <recommendedName>
        <fullName evidence="1">Reverse transcriptase Ty1/copia-type domain-containing protein</fullName>
    </recommendedName>
</protein>
<dbReference type="InterPro" id="IPR043502">
    <property type="entry name" value="DNA/RNA_pol_sf"/>
</dbReference>
<accession>A0A371GBR0</accession>
<feature type="non-terminal residue" evidence="2">
    <location>
        <position position="1"/>
    </location>
</feature>
<gene>
    <name evidence="2" type="ORF">CR513_30457</name>
</gene>
<dbReference type="SUPFAM" id="SSF56672">
    <property type="entry name" value="DNA/RNA polymerases"/>
    <property type="match status" value="1"/>
</dbReference>
<dbReference type="InterPro" id="IPR013103">
    <property type="entry name" value="RVT_2"/>
</dbReference>
<sequence length="357" mass="40518">MSSSPYLISYDYLSSQHKSYALFLSTITKPTSYDQAVRDTCWVNVMNAELKTLEANKTWQIVEKPPGVYKIKRKSNGSIERYKARLVAKGYMQTEGVDFFDTFSPVAKVTSMQLLLALASTQNWLVHQLDVNNALLHGELEEDVYMEVPEGVNCKEKNKVCKLLKSFYGLKQASRKWYEKLSSLLILLGYKQATIDYSLFTKSVDHTFTTLLIYVDDIVLVGNSLDEIVYIKSTLDQHFGIKDLGVLNSSQATHSSKGISLCQRQYCLDLLVNAGVLGIYEDLAGYRRLIGRLLYLTTTRPNINYAVQQLSQFHAQPTMMHYQAAQRVFKFLNRSTGKGLFFSRSSSLQLLGFAYAD</sequence>
<reference evidence="2" key="1">
    <citation type="submission" date="2018-05" db="EMBL/GenBank/DDBJ databases">
        <title>Draft genome of Mucuna pruriens seed.</title>
        <authorList>
            <person name="Nnadi N.E."/>
            <person name="Vos R."/>
            <person name="Hasami M.H."/>
            <person name="Devisetty U.K."/>
            <person name="Aguiy J.C."/>
        </authorList>
    </citation>
    <scope>NUCLEOTIDE SEQUENCE [LARGE SCALE GENOMIC DNA]</scope>
    <source>
        <strain evidence="2">JCA_2017</strain>
    </source>
</reference>
<proteinExistence type="predicted"/>
<feature type="domain" description="Reverse transcriptase Ty1/copia-type" evidence="1">
    <location>
        <begin position="56"/>
        <end position="276"/>
    </location>
</feature>
<comment type="caution">
    <text evidence="2">The sequence shown here is derived from an EMBL/GenBank/DDBJ whole genome shotgun (WGS) entry which is preliminary data.</text>
</comment>
<dbReference type="PANTHER" id="PTHR11439">
    <property type="entry name" value="GAG-POL-RELATED RETROTRANSPOSON"/>
    <property type="match status" value="1"/>
</dbReference>
<name>A0A371GBR0_MUCPR</name>
<dbReference type="PANTHER" id="PTHR11439:SF511">
    <property type="match status" value="1"/>
</dbReference>
<evidence type="ECO:0000313" key="3">
    <source>
        <dbReference type="Proteomes" id="UP000257109"/>
    </source>
</evidence>